<evidence type="ECO:0000259" key="5">
    <source>
        <dbReference type="PROSITE" id="PS51379"/>
    </source>
</evidence>
<keyword evidence="7" id="KW-1185">Reference proteome</keyword>
<dbReference type="InterPro" id="IPR050954">
    <property type="entry name" value="ET_IronSulfur_Cluster-Binding"/>
</dbReference>
<gene>
    <name evidence="6" type="ORF">MAF45_04135</name>
</gene>
<organism evidence="6 7">
    <name type="scientific">Mesosutterella porci</name>
    <dbReference type="NCBI Taxonomy" id="2915351"/>
    <lineage>
        <taxon>Bacteria</taxon>
        <taxon>Pseudomonadati</taxon>
        <taxon>Pseudomonadota</taxon>
        <taxon>Betaproteobacteria</taxon>
        <taxon>Burkholderiales</taxon>
        <taxon>Sutterellaceae</taxon>
        <taxon>Mesosutterella</taxon>
    </lineage>
</organism>
<dbReference type="EMBL" id="JAKNCT010000004">
    <property type="protein sequence ID" value="MCG5030635.1"/>
    <property type="molecule type" value="Genomic_DNA"/>
</dbReference>
<dbReference type="InterPro" id="IPR017900">
    <property type="entry name" value="4Fe4S_Fe_S_CS"/>
</dbReference>
<evidence type="ECO:0000313" key="6">
    <source>
        <dbReference type="EMBL" id="MCG5030635.1"/>
    </source>
</evidence>
<feature type="domain" description="4Fe-4S ferredoxin-type" evidence="5">
    <location>
        <begin position="54"/>
        <end position="85"/>
    </location>
</feature>
<dbReference type="Proteomes" id="UP001297600">
    <property type="component" value="Unassembled WGS sequence"/>
</dbReference>
<dbReference type="RefSeq" id="WP_118076063.1">
    <property type="nucleotide sequence ID" value="NZ_JAKNCT010000004.1"/>
</dbReference>
<keyword evidence="3" id="KW-0408">Iron</keyword>
<dbReference type="SUPFAM" id="SSF54862">
    <property type="entry name" value="4Fe-4S ferredoxins"/>
    <property type="match status" value="1"/>
</dbReference>
<sequence length="184" mass="20209">MAENKLQKGFIFRQENCVGCGGCTIACQIHNELPEDVRFRKVDLYEVKDSRGRIRDVWLSHACMHCSNPSCMAVCPAGAFLKRDDGIVVLDRSKCTGCGLCRSACPYDAIVISKKDGKAAKCNMCIELLDAGLNPACVDGCPIKCLKVGNTAQVLNQTPDASRQGIGYRDGPNRPNMVIIRRRR</sequence>
<name>A0ABS9MPW3_9BURK</name>
<reference evidence="6 7" key="1">
    <citation type="submission" date="2022-02" db="EMBL/GenBank/DDBJ databases">
        <title>Mesosutterella porci, a novel member of the family Sutterellaceae from pig feces.</title>
        <authorList>
            <person name="Wylensek D."/>
            <person name="Clavel T."/>
        </authorList>
    </citation>
    <scope>NUCLEOTIDE SEQUENCE [LARGE SCALE GENOMIC DNA]</scope>
    <source>
        <strain evidence="7">oilRF-744-wt-GAM-9</strain>
    </source>
</reference>
<evidence type="ECO:0000256" key="3">
    <source>
        <dbReference type="ARBA" id="ARBA00023004"/>
    </source>
</evidence>
<feature type="domain" description="4Fe-4S ferredoxin-type" evidence="5">
    <location>
        <begin position="8"/>
        <end position="38"/>
    </location>
</feature>
<dbReference type="PROSITE" id="PS00198">
    <property type="entry name" value="4FE4S_FER_1"/>
    <property type="match status" value="1"/>
</dbReference>
<evidence type="ECO:0000313" key="7">
    <source>
        <dbReference type="Proteomes" id="UP001297600"/>
    </source>
</evidence>
<proteinExistence type="predicted"/>
<protein>
    <submittedName>
        <fullName evidence="6">4Fe-4S dicluster domain-containing protein</fullName>
    </submittedName>
</protein>
<evidence type="ECO:0000256" key="2">
    <source>
        <dbReference type="ARBA" id="ARBA00022723"/>
    </source>
</evidence>
<accession>A0ABS9MPW3</accession>
<dbReference type="PANTHER" id="PTHR43177:SF3">
    <property type="entry name" value="PROTEIN NRFC HOMOLOG"/>
    <property type="match status" value="1"/>
</dbReference>
<evidence type="ECO:0000256" key="4">
    <source>
        <dbReference type="ARBA" id="ARBA00023014"/>
    </source>
</evidence>
<keyword evidence="4" id="KW-0411">Iron-sulfur</keyword>
<dbReference type="Gene3D" id="3.30.70.20">
    <property type="match status" value="2"/>
</dbReference>
<comment type="caution">
    <text evidence="6">The sequence shown here is derived from an EMBL/GenBank/DDBJ whole genome shotgun (WGS) entry which is preliminary data.</text>
</comment>
<evidence type="ECO:0000256" key="1">
    <source>
        <dbReference type="ARBA" id="ARBA00022485"/>
    </source>
</evidence>
<dbReference type="PROSITE" id="PS51379">
    <property type="entry name" value="4FE4S_FER_2"/>
    <property type="match status" value="3"/>
</dbReference>
<dbReference type="Pfam" id="PF12800">
    <property type="entry name" value="Fer4_4"/>
    <property type="match status" value="1"/>
</dbReference>
<dbReference type="InterPro" id="IPR017896">
    <property type="entry name" value="4Fe4S_Fe-S-bd"/>
</dbReference>
<keyword evidence="1" id="KW-0004">4Fe-4S</keyword>
<keyword evidence="2" id="KW-0479">Metal-binding</keyword>
<feature type="domain" description="4Fe-4S ferredoxin-type" evidence="5">
    <location>
        <begin position="86"/>
        <end position="115"/>
    </location>
</feature>
<dbReference type="CDD" id="cd16371">
    <property type="entry name" value="DMSOR_beta_like"/>
    <property type="match status" value="1"/>
</dbReference>
<dbReference type="PANTHER" id="PTHR43177">
    <property type="entry name" value="PROTEIN NRFC"/>
    <property type="match status" value="1"/>
</dbReference>
<dbReference type="Pfam" id="PF13247">
    <property type="entry name" value="Fer4_11"/>
    <property type="match status" value="1"/>
</dbReference>